<evidence type="ECO:0000313" key="2">
    <source>
        <dbReference type="EMBL" id="JAA70640.1"/>
    </source>
</evidence>
<evidence type="ECO:0000259" key="1">
    <source>
        <dbReference type="Pfam" id="PF05699"/>
    </source>
</evidence>
<name>A0A0K8RHQ7_IXORI</name>
<dbReference type="AlphaFoldDB" id="A0A0K8RHQ7"/>
<feature type="domain" description="HAT C-terminal dimerisation" evidence="1">
    <location>
        <begin position="70"/>
        <end position="140"/>
    </location>
</feature>
<dbReference type="GO" id="GO:0046983">
    <property type="term" value="F:protein dimerization activity"/>
    <property type="evidence" value="ECO:0007669"/>
    <property type="project" value="InterPro"/>
</dbReference>
<dbReference type="InterPro" id="IPR012337">
    <property type="entry name" value="RNaseH-like_sf"/>
</dbReference>
<reference evidence="2" key="1">
    <citation type="submission" date="2012-12" db="EMBL/GenBank/DDBJ databases">
        <title>Identification and characterization of a phenylalanine ammonia-lyase gene family in Isatis indigotica Fort.</title>
        <authorList>
            <person name="Liu Q."/>
            <person name="Chen J."/>
            <person name="Zhou X."/>
            <person name="Di P."/>
            <person name="Xiao Y."/>
            <person name="Xuan H."/>
            <person name="Zhang L."/>
            <person name="Chen W."/>
        </authorList>
    </citation>
    <scope>NUCLEOTIDE SEQUENCE</scope>
    <source>
        <tissue evidence="2">Salivary gland</tissue>
    </source>
</reference>
<sequence length="144" mass="16760">MGSKRRAPDDYATDFMDESSFWFRVQIVNLCITVELPEGFVPYESIYRLVLRDERKLSDLESEFLCYRQYAVTSTVDPVLFWKLHLPDWPLLSQALLDILGFPVSSANVERAFSKLRVVNRKERAAMTDASLSKYACIYYNNQV</sequence>
<dbReference type="Pfam" id="PF05699">
    <property type="entry name" value="Dimer_Tnp_hAT"/>
    <property type="match status" value="1"/>
</dbReference>
<proteinExistence type="evidence at transcript level"/>
<dbReference type="SUPFAM" id="SSF53098">
    <property type="entry name" value="Ribonuclease H-like"/>
    <property type="match status" value="1"/>
</dbReference>
<dbReference type="InterPro" id="IPR008906">
    <property type="entry name" value="HATC_C_dom"/>
</dbReference>
<accession>A0A0K8RHQ7</accession>
<dbReference type="EMBL" id="GADI01003168">
    <property type="protein sequence ID" value="JAA70640.1"/>
    <property type="molecule type" value="mRNA"/>
</dbReference>
<organism evidence="2">
    <name type="scientific">Ixodes ricinus</name>
    <name type="common">Common tick</name>
    <name type="synonym">Acarus ricinus</name>
    <dbReference type="NCBI Taxonomy" id="34613"/>
    <lineage>
        <taxon>Eukaryota</taxon>
        <taxon>Metazoa</taxon>
        <taxon>Ecdysozoa</taxon>
        <taxon>Arthropoda</taxon>
        <taxon>Chelicerata</taxon>
        <taxon>Arachnida</taxon>
        <taxon>Acari</taxon>
        <taxon>Parasitiformes</taxon>
        <taxon>Ixodida</taxon>
        <taxon>Ixodoidea</taxon>
        <taxon>Ixodidae</taxon>
        <taxon>Ixodinae</taxon>
        <taxon>Ixodes</taxon>
    </lineage>
</organism>
<protein>
    <submittedName>
        <fullName evidence="2">Putative hat family dimerization domain protein</fullName>
    </submittedName>
</protein>